<comment type="similarity">
    <text evidence="2">Belongs to the binding-protein-dependent transport system permease family. FecCD subfamily.</text>
</comment>
<dbReference type="AlphaFoldDB" id="A0A239WAN2"/>
<comment type="subcellular location">
    <subcellularLocation>
        <location evidence="1">Cell membrane</location>
        <topology evidence="1">Multi-pass membrane protein</topology>
    </subcellularLocation>
</comment>
<evidence type="ECO:0000256" key="7">
    <source>
        <dbReference type="ARBA" id="ARBA00023136"/>
    </source>
</evidence>
<evidence type="ECO:0000256" key="9">
    <source>
        <dbReference type="SAM" id="Phobius"/>
    </source>
</evidence>
<feature type="compositionally biased region" description="Polar residues" evidence="8">
    <location>
        <begin position="29"/>
        <end position="39"/>
    </location>
</feature>
<reference evidence="10 11" key="1">
    <citation type="submission" date="2017-06" db="EMBL/GenBank/DDBJ databases">
        <authorList>
            <consortium name="Pathogen Informatics"/>
        </authorList>
    </citation>
    <scope>NUCLEOTIDE SEQUENCE [LARGE SCALE GENOMIC DNA]</scope>
    <source>
        <strain evidence="10 11">NCTC11865</strain>
    </source>
</reference>
<feature type="transmembrane region" description="Helical" evidence="9">
    <location>
        <begin position="393"/>
        <end position="411"/>
    </location>
</feature>
<evidence type="ECO:0000256" key="1">
    <source>
        <dbReference type="ARBA" id="ARBA00004651"/>
    </source>
</evidence>
<dbReference type="PANTHER" id="PTHR30472:SF41">
    <property type="entry name" value="TRANSPORT SYSTEM PERMEASE PROTEIN"/>
    <property type="match status" value="1"/>
</dbReference>
<accession>A0A239WAN2</accession>
<dbReference type="EMBL" id="LT906441">
    <property type="protein sequence ID" value="SNV30714.1"/>
    <property type="molecule type" value="Genomic_DNA"/>
</dbReference>
<dbReference type="eggNOG" id="COG0609">
    <property type="taxonomic scope" value="Bacteria"/>
</dbReference>
<dbReference type="SUPFAM" id="SSF81345">
    <property type="entry name" value="ABC transporter involved in vitamin B12 uptake, BtuC"/>
    <property type="match status" value="1"/>
</dbReference>
<name>A0A239WAN2_9ACTN</name>
<dbReference type="GO" id="GO:0005886">
    <property type="term" value="C:plasma membrane"/>
    <property type="evidence" value="ECO:0007669"/>
    <property type="project" value="UniProtKB-SubCell"/>
</dbReference>
<dbReference type="CDD" id="cd06550">
    <property type="entry name" value="TM_ABC_iron-siderophores_like"/>
    <property type="match status" value="1"/>
</dbReference>
<feature type="region of interest" description="Disordered" evidence="8">
    <location>
        <begin position="1"/>
        <end position="70"/>
    </location>
</feature>
<evidence type="ECO:0000256" key="6">
    <source>
        <dbReference type="ARBA" id="ARBA00022989"/>
    </source>
</evidence>
<keyword evidence="7 9" id="KW-0472">Membrane</keyword>
<feature type="compositionally biased region" description="Basic and acidic residues" evidence="8">
    <location>
        <begin position="42"/>
        <end position="65"/>
    </location>
</feature>
<evidence type="ECO:0000313" key="10">
    <source>
        <dbReference type="EMBL" id="SNV30714.1"/>
    </source>
</evidence>
<dbReference type="Pfam" id="PF01032">
    <property type="entry name" value="FecCD"/>
    <property type="match status" value="1"/>
</dbReference>
<feature type="transmembrane region" description="Helical" evidence="9">
    <location>
        <begin position="319"/>
        <end position="342"/>
    </location>
</feature>
<evidence type="ECO:0000256" key="4">
    <source>
        <dbReference type="ARBA" id="ARBA00022475"/>
    </source>
</evidence>
<gene>
    <name evidence="10" type="primary">btuC</name>
    <name evidence="10" type="ORF">SAMEA4412665_00466</name>
</gene>
<feature type="transmembrane region" description="Helical" evidence="9">
    <location>
        <begin position="228"/>
        <end position="249"/>
    </location>
</feature>
<keyword evidence="5 9" id="KW-0812">Transmembrane</keyword>
<proteinExistence type="inferred from homology"/>
<evidence type="ECO:0000256" key="8">
    <source>
        <dbReference type="SAM" id="MobiDB-lite"/>
    </source>
</evidence>
<dbReference type="GO" id="GO:0033214">
    <property type="term" value="P:siderophore-iron import into cell"/>
    <property type="evidence" value="ECO:0007669"/>
    <property type="project" value="TreeGrafter"/>
</dbReference>
<organism evidence="10 11">
    <name type="scientific">Cutibacterium granulosum</name>
    <dbReference type="NCBI Taxonomy" id="33011"/>
    <lineage>
        <taxon>Bacteria</taxon>
        <taxon>Bacillati</taxon>
        <taxon>Actinomycetota</taxon>
        <taxon>Actinomycetes</taxon>
        <taxon>Propionibacteriales</taxon>
        <taxon>Propionibacteriaceae</taxon>
        <taxon>Cutibacterium</taxon>
    </lineage>
</organism>
<dbReference type="PANTHER" id="PTHR30472">
    <property type="entry name" value="FERRIC ENTEROBACTIN TRANSPORT SYSTEM PERMEASE PROTEIN"/>
    <property type="match status" value="1"/>
</dbReference>
<keyword evidence="6 9" id="KW-1133">Transmembrane helix</keyword>
<evidence type="ECO:0000256" key="2">
    <source>
        <dbReference type="ARBA" id="ARBA00007935"/>
    </source>
</evidence>
<feature type="transmembrane region" description="Helical" evidence="9">
    <location>
        <begin position="76"/>
        <end position="98"/>
    </location>
</feature>
<feature type="transmembrane region" description="Helical" evidence="9">
    <location>
        <begin position="162"/>
        <end position="188"/>
    </location>
</feature>
<dbReference type="InterPro" id="IPR037294">
    <property type="entry name" value="ABC_BtuC-like"/>
</dbReference>
<evidence type="ECO:0000256" key="5">
    <source>
        <dbReference type="ARBA" id="ARBA00022692"/>
    </source>
</evidence>
<feature type="transmembrane region" description="Helical" evidence="9">
    <location>
        <begin position="133"/>
        <end position="150"/>
    </location>
</feature>
<keyword evidence="4" id="KW-1003">Cell membrane</keyword>
<evidence type="ECO:0000256" key="3">
    <source>
        <dbReference type="ARBA" id="ARBA00022448"/>
    </source>
</evidence>
<keyword evidence="3" id="KW-0813">Transport</keyword>
<evidence type="ECO:0000313" key="11">
    <source>
        <dbReference type="Proteomes" id="UP000215332"/>
    </source>
</evidence>
<dbReference type="Proteomes" id="UP000215332">
    <property type="component" value="Chromosome 1"/>
</dbReference>
<dbReference type="Gene3D" id="1.10.3470.10">
    <property type="entry name" value="ABC transporter involved in vitamin B12 uptake, BtuC"/>
    <property type="match status" value="1"/>
</dbReference>
<feature type="transmembrane region" description="Helical" evidence="9">
    <location>
        <begin position="278"/>
        <end position="298"/>
    </location>
</feature>
<dbReference type="KEGG" id="cgrn:4412665_00466"/>
<protein>
    <submittedName>
        <fullName evidence="10">Vitamin B12 import system permease protein BtuC</fullName>
    </submittedName>
</protein>
<sequence>MTATQDQVPGRRGRHGRHETHGERIRGTWWNSHQETPQNREAPGRDVRGQDGRGRDVRDHRDVRSRQTQGRRGLPLPVRFTILATILLAVTLAGLALGSVNIPLGDVMTILTGGTDVDPVSMTIIRDVREPRTITALLVGAALGVSGLEMQTLFRNPLADPYVLGISSGASLGVALVVLSTSASAGAASFASGLGIGPDLLVMVAAALGAAVVLLIVMLAGRFIHSSTILLLLGVMIGYFVSSGVTVLLSRASPELIAQYTRWQFGSYHGVTWQNLRAMVPIMIVMILASLLLAKPLNALLLGERYAQTMGMNLKVVRTLLVASTAILAGAATAFCGPISFLGIAIPHLTRGVLGTADHRHLLPGCILTGGSLALMADILAQLPGDDVLPVNAVNAVFGAPVVMIILVRWYREAEAT</sequence>
<dbReference type="InterPro" id="IPR000522">
    <property type="entry name" value="ABC_transptr_permease_BtuC"/>
</dbReference>
<dbReference type="GO" id="GO:0022857">
    <property type="term" value="F:transmembrane transporter activity"/>
    <property type="evidence" value="ECO:0007669"/>
    <property type="project" value="InterPro"/>
</dbReference>
<feature type="transmembrane region" description="Helical" evidence="9">
    <location>
        <begin position="200"/>
        <end position="221"/>
    </location>
</feature>